<dbReference type="InterPro" id="IPR050266">
    <property type="entry name" value="AB_hydrolase_sf"/>
</dbReference>
<feature type="domain" description="AB hydrolase-1" evidence="3">
    <location>
        <begin position="84"/>
        <end position="210"/>
    </location>
</feature>
<feature type="compositionally biased region" description="Pro residues" evidence="1">
    <location>
        <begin position="359"/>
        <end position="385"/>
    </location>
</feature>
<evidence type="ECO:0000256" key="1">
    <source>
        <dbReference type="SAM" id="MobiDB-lite"/>
    </source>
</evidence>
<dbReference type="GeneID" id="87903242"/>
<dbReference type="SUPFAM" id="SSF53474">
    <property type="entry name" value="alpha/beta-Hydrolases"/>
    <property type="match status" value="1"/>
</dbReference>
<keyword evidence="5" id="KW-1185">Reference proteome</keyword>
<name>A0ABR0GE34_9PEZI</name>
<feature type="compositionally biased region" description="Low complexity" evidence="1">
    <location>
        <begin position="620"/>
        <end position="641"/>
    </location>
</feature>
<feature type="transmembrane region" description="Helical" evidence="2">
    <location>
        <begin position="549"/>
        <end position="575"/>
    </location>
</feature>
<accession>A0ABR0GE34</accession>
<sequence>MRRTPLMLASAIRSLQQPTCHDLSLSVPVTSTVPHHDFETSAYSAEVLYALATRQVLVTNTYNISARYCEPASSVAASDTIQLLIHGATFNKNMWDVAYKPESYSWVRRMTQVEGYPTLSIDLPGNGNSSFPDGLLESQTQVYVETAHSVIRQLKETSVVGDRQWDKVALVGFSIGAIVANSLALQHPDDSDAVVLHGISWDATWIYPAFLAGLQGPAQQIDPEKWGHLEPYYQTQANREGRRAACFAGSYEEDIVEYDWLTRDFDSLGAAITFTYHLVDAPEYRGPVFLGIGDQDSTFCGGQYCKHQPWDLYRKFPEATGYDVKVYPETGHLILYHDTAEQLMADTVKFLRKHVERPSPTPAPTPKPSPTPTPVPAPAPAPAPAPVQSSPAPTPTTAKAVANNPATTPEQQQPATTRRPADGGATDKVNEGTPTATDRGGAQAGGGQQNSSSPTLVPLVGSAPLDPPPDDQFPGGQGSSGGGQDGATAGFGGSAGGGPGSGSGSGPGGSVGSGGNEGNGGHIAPGSTNGTIDSPGTPNNNGLSTNGGLGGGAIAGIVVGLLGLLALVALLIFFLRKKKPQALQRVVKKFNGRPGSSYPVSAHGAEGMDKTLIAGGAGGSVSAAGAARRNSQQQDQLPMQQPTNAPTLRPVNTNLRANWVSSPTRESTRNSNAFTPSPVSPLSPAMPVSVLGSAPLPSAYPVRSQYYQAPPSKPGPLTQAGYPRSSQYVPPSNAGGGLHVAHAASGAHMNRASSVSSVSTTSALSAILNPAQMVWPMPPPPTPPVSVPDTPPATARDNKPHYVDLSAPGQTVVRINKPPSVRRPRRQNSNY</sequence>
<feature type="compositionally biased region" description="Polar residues" evidence="1">
    <location>
        <begin position="527"/>
        <end position="543"/>
    </location>
</feature>
<feature type="compositionally biased region" description="Pro residues" evidence="1">
    <location>
        <begin position="776"/>
        <end position="791"/>
    </location>
</feature>
<evidence type="ECO:0000313" key="4">
    <source>
        <dbReference type="EMBL" id="KAK4653991.1"/>
    </source>
</evidence>
<feature type="compositionally biased region" description="Polar residues" evidence="1">
    <location>
        <begin position="642"/>
        <end position="677"/>
    </location>
</feature>
<dbReference type="Proteomes" id="UP001323405">
    <property type="component" value="Unassembled WGS sequence"/>
</dbReference>
<dbReference type="PANTHER" id="PTHR43798:SF33">
    <property type="entry name" value="HYDROLASE, PUTATIVE (AFU_ORTHOLOGUE AFUA_2G14860)-RELATED"/>
    <property type="match status" value="1"/>
</dbReference>
<feature type="region of interest" description="Disordered" evidence="1">
    <location>
        <begin position="356"/>
        <end position="543"/>
    </location>
</feature>
<dbReference type="InterPro" id="IPR029058">
    <property type="entry name" value="AB_hydrolase_fold"/>
</dbReference>
<keyword evidence="2" id="KW-1133">Transmembrane helix</keyword>
<dbReference type="EMBL" id="JAFFHA010000006">
    <property type="protein sequence ID" value="KAK4653991.1"/>
    <property type="molecule type" value="Genomic_DNA"/>
</dbReference>
<protein>
    <recommendedName>
        <fullName evidence="3">AB hydrolase-1 domain-containing protein</fullName>
    </recommendedName>
</protein>
<dbReference type="InterPro" id="IPR000073">
    <property type="entry name" value="AB_hydrolase_1"/>
</dbReference>
<dbReference type="Gene3D" id="3.40.50.1820">
    <property type="entry name" value="alpha/beta hydrolase"/>
    <property type="match status" value="1"/>
</dbReference>
<feature type="region of interest" description="Disordered" evidence="1">
    <location>
        <begin position="619"/>
        <end position="682"/>
    </location>
</feature>
<dbReference type="RefSeq" id="XP_062742966.1">
    <property type="nucleotide sequence ID" value="XM_062883600.1"/>
</dbReference>
<feature type="region of interest" description="Disordered" evidence="1">
    <location>
        <begin position="710"/>
        <end position="735"/>
    </location>
</feature>
<proteinExistence type="predicted"/>
<dbReference type="PANTHER" id="PTHR43798">
    <property type="entry name" value="MONOACYLGLYCEROL LIPASE"/>
    <property type="match status" value="1"/>
</dbReference>
<feature type="compositionally biased region" description="Gly residues" evidence="1">
    <location>
        <begin position="475"/>
        <end position="523"/>
    </location>
</feature>
<keyword evidence="2" id="KW-0472">Membrane</keyword>
<feature type="compositionally biased region" description="Low complexity" evidence="1">
    <location>
        <begin position="386"/>
        <end position="418"/>
    </location>
</feature>
<keyword evidence="2" id="KW-0812">Transmembrane</keyword>
<evidence type="ECO:0000259" key="3">
    <source>
        <dbReference type="Pfam" id="PF00561"/>
    </source>
</evidence>
<dbReference type="Pfam" id="PF00561">
    <property type="entry name" value="Abhydrolase_1"/>
    <property type="match status" value="1"/>
</dbReference>
<reference evidence="4 5" key="1">
    <citation type="journal article" date="2023" name="bioRxiv">
        <title>High-quality genome assemblies of four members of thePodospora anserinaspecies complex.</title>
        <authorList>
            <person name="Ament-Velasquez S.L."/>
            <person name="Vogan A.A."/>
            <person name="Wallerman O."/>
            <person name="Hartmann F."/>
            <person name="Gautier V."/>
            <person name="Silar P."/>
            <person name="Giraud T."/>
            <person name="Johannesson H."/>
        </authorList>
    </citation>
    <scope>NUCLEOTIDE SEQUENCE [LARGE SCALE GENOMIC DNA]</scope>
    <source>
        <strain evidence="4 5">CBS 415.72m</strain>
    </source>
</reference>
<gene>
    <name evidence="4" type="ORF">QC762_0060920</name>
</gene>
<organism evidence="4 5">
    <name type="scientific">Podospora pseudocomata</name>
    <dbReference type="NCBI Taxonomy" id="2093779"/>
    <lineage>
        <taxon>Eukaryota</taxon>
        <taxon>Fungi</taxon>
        <taxon>Dikarya</taxon>
        <taxon>Ascomycota</taxon>
        <taxon>Pezizomycotina</taxon>
        <taxon>Sordariomycetes</taxon>
        <taxon>Sordariomycetidae</taxon>
        <taxon>Sordariales</taxon>
        <taxon>Podosporaceae</taxon>
        <taxon>Podospora</taxon>
    </lineage>
</organism>
<feature type="region of interest" description="Disordered" evidence="1">
    <location>
        <begin position="775"/>
        <end position="831"/>
    </location>
</feature>
<evidence type="ECO:0000256" key="2">
    <source>
        <dbReference type="SAM" id="Phobius"/>
    </source>
</evidence>
<feature type="compositionally biased region" description="Basic residues" evidence="1">
    <location>
        <begin position="820"/>
        <end position="831"/>
    </location>
</feature>
<evidence type="ECO:0000313" key="5">
    <source>
        <dbReference type="Proteomes" id="UP001323405"/>
    </source>
</evidence>
<comment type="caution">
    <text evidence="4">The sequence shown here is derived from an EMBL/GenBank/DDBJ whole genome shotgun (WGS) entry which is preliminary data.</text>
</comment>